<dbReference type="EMBL" id="LYTK01000021">
    <property type="protein sequence ID" value="OBQ60959.1"/>
    <property type="molecule type" value="Genomic_DNA"/>
</dbReference>
<evidence type="ECO:0000313" key="2">
    <source>
        <dbReference type="Proteomes" id="UP000093737"/>
    </source>
</evidence>
<dbReference type="InterPro" id="IPR036291">
    <property type="entry name" value="NAD(P)-bd_dom_sf"/>
</dbReference>
<dbReference type="PANTHER" id="PTHR45458:SF1">
    <property type="entry name" value="SHORT CHAIN DEHYDROGENASE"/>
    <property type="match status" value="1"/>
</dbReference>
<accession>A0A6M7U0A1</accession>
<dbReference type="GO" id="GO:0016616">
    <property type="term" value="F:oxidoreductase activity, acting on the CH-OH group of donors, NAD or NADP as acceptor"/>
    <property type="evidence" value="ECO:0007669"/>
    <property type="project" value="TreeGrafter"/>
</dbReference>
<proteinExistence type="predicted"/>
<dbReference type="Gene3D" id="3.40.50.720">
    <property type="entry name" value="NAD(P)-binding Rossmann-like Domain"/>
    <property type="match status" value="1"/>
</dbReference>
<dbReference type="RefSeq" id="WP_056566245.1">
    <property type="nucleotide sequence ID" value="NZ_CP033334.1"/>
</dbReference>
<dbReference type="SUPFAM" id="SSF51735">
    <property type="entry name" value="NAD(P)-binding Rossmann-fold domains"/>
    <property type="match status" value="1"/>
</dbReference>
<gene>
    <name evidence="1" type="ORF">A8145_23965</name>
</gene>
<evidence type="ECO:0000313" key="1">
    <source>
        <dbReference type="EMBL" id="OBQ60959.1"/>
    </source>
</evidence>
<sequence length="229" mass="23970">MPDRKVALVVGASRGLGLGLVRAFVSRGWEVIATVRSAHGHGALETVAGDGLVSIAHMDINRPEDITALRKTLTGRALDVLFVNAGVAIDPSIAVEIVPTQDFVDVMVTNALSPLRVIGVLHDLVDPEGVVAAMSSGMGSINDNAGGGWEIYRASKAALNQMMKSFAIRKGDGRTYIAMSPGWVRTDMGGNGAPLDIETSAAGIAETLIARSGAGGIHFVDFRNQPLAW</sequence>
<dbReference type="PRINTS" id="PR00081">
    <property type="entry name" value="GDHRDH"/>
</dbReference>
<protein>
    <submittedName>
        <fullName evidence="1">Uncharacterized protein</fullName>
    </submittedName>
</protein>
<comment type="caution">
    <text evidence="1">The sequence shown here is derived from an EMBL/GenBank/DDBJ whole genome shotgun (WGS) entry which is preliminary data.</text>
</comment>
<organism evidence="1 2">
    <name type="scientific">Rhizobium loti</name>
    <name type="common">Mesorhizobium loti</name>
    <dbReference type="NCBI Taxonomy" id="381"/>
    <lineage>
        <taxon>Bacteria</taxon>
        <taxon>Pseudomonadati</taxon>
        <taxon>Pseudomonadota</taxon>
        <taxon>Alphaproteobacteria</taxon>
        <taxon>Hyphomicrobiales</taxon>
        <taxon>Phyllobacteriaceae</taxon>
        <taxon>Mesorhizobium</taxon>
    </lineage>
</organism>
<dbReference type="InterPro" id="IPR052184">
    <property type="entry name" value="SDR_enzymes"/>
</dbReference>
<name>A0A6M7U0A1_RHILI</name>
<dbReference type="InterPro" id="IPR002347">
    <property type="entry name" value="SDR_fam"/>
</dbReference>
<dbReference type="Pfam" id="PF00106">
    <property type="entry name" value="adh_short"/>
    <property type="match status" value="1"/>
</dbReference>
<reference evidence="1 2" key="1">
    <citation type="submission" date="2016-05" db="EMBL/GenBank/DDBJ databases">
        <authorList>
            <person name="Ramsay J.P."/>
        </authorList>
    </citation>
    <scope>NUCLEOTIDE SEQUENCE [LARGE SCALE GENOMIC DNA]</scope>
    <source>
        <strain evidence="1 2">NZP2042</strain>
    </source>
</reference>
<dbReference type="Proteomes" id="UP000093737">
    <property type="component" value="Unassembled WGS sequence"/>
</dbReference>
<dbReference type="PANTHER" id="PTHR45458">
    <property type="entry name" value="SHORT-CHAIN DEHYDROGENASE/REDUCTASE SDR"/>
    <property type="match status" value="1"/>
</dbReference>
<dbReference type="AlphaFoldDB" id="A0A6M7U0A1"/>